<comment type="caution">
    <text evidence="1">The sequence shown here is derived from an EMBL/GenBank/DDBJ whole genome shotgun (WGS) entry which is preliminary data.</text>
</comment>
<organism evidence="1 2">
    <name type="scientific">Gigaspora margarita</name>
    <dbReference type="NCBI Taxonomy" id="4874"/>
    <lineage>
        <taxon>Eukaryota</taxon>
        <taxon>Fungi</taxon>
        <taxon>Fungi incertae sedis</taxon>
        <taxon>Mucoromycota</taxon>
        <taxon>Glomeromycotina</taxon>
        <taxon>Glomeromycetes</taxon>
        <taxon>Diversisporales</taxon>
        <taxon>Gigasporaceae</taxon>
        <taxon>Gigaspora</taxon>
    </lineage>
</organism>
<reference evidence="1 2" key="1">
    <citation type="submission" date="2021-06" db="EMBL/GenBank/DDBJ databases">
        <authorList>
            <person name="Kallberg Y."/>
            <person name="Tangrot J."/>
            <person name="Rosling A."/>
        </authorList>
    </citation>
    <scope>NUCLEOTIDE SEQUENCE [LARGE SCALE GENOMIC DNA]</scope>
    <source>
        <strain evidence="1 2">120-4 pot B 10/14</strain>
    </source>
</reference>
<dbReference type="EMBL" id="CAJVQB010002901">
    <property type="protein sequence ID" value="CAG8591169.1"/>
    <property type="molecule type" value="Genomic_DNA"/>
</dbReference>
<proteinExistence type="predicted"/>
<protein>
    <submittedName>
        <fullName evidence="1">22355_t:CDS:1</fullName>
    </submittedName>
</protein>
<keyword evidence="2" id="KW-1185">Reference proteome</keyword>
<sequence length="155" mass="17363">MVWTYAQCSTTTDQTSMEIDDYSEDHITKKAKTTSQGKLPQHNVNSEEILASQDAMVMDTTSPTSVLDNQNPQTLDEKDFFNFNIQIPSQIITQTNLQSQDMEIETTSNTTIESETNTCPASTYSKIIFGKINTQPIKIKAEKNCSDGKKLKVIN</sequence>
<evidence type="ECO:0000313" key="1">
    <source>
        <dbReference type="EMBL" id="CAG8591169.1"/>
    </source>
</evidence>
<evidence type="ECO:0000313" key="2">
    <source>
        <dbReference type="Proteomes" id="UP000789901"/>
    </source>
</evidence>
<name>A0ABN7UIC2_GIGMA</name>
<gene>
    <name evidence="1" type="ORF">GMARGA_LOCUS6415</name>
</gene>
<accession>A0ABN7UIC2</accession>
<dbReference type="Proteomes" id="UP000789901">
    <property type="component" value="Unassembled WGS sequence"/>
</dbReference>